<dbReference type="AlphaFoldDB" id="A0A803RBM2"/>
<accession>A0A803RBM2</accession>
<reference evidence="1" key="1">
    <citation type="submission" date="2021-03" db="UniProtKB">
        <authorList>
            <consortium name="EnsemblPlants"/>
        </authorList>
    </citation>
    <scope>IDENTIFICATION</scope>
</reference>
<organism evidence="1 2">
    <name type="scientific">Cannabis sativa</name>
    <name type="common">Hemp</name>
    <name type="synonym">Marijuana</name>
    <dbReference type="NCBI Taxonomy" id="3483"/>
    <lineage>
        <taxon>Eukaryota</taxon>
        <taxon>Viridiplantae</taxon>
        <taxon>Streptophyta</taxon>
        <taxon>Embryophyta</taxon>
        <taxon>Tracheophyta</taxon>
        <taxon>Spermatophyta</taxon>
        <taxon>Magnoliopsida</taxon>
        <taxon>eudicotyledons</taxon>
        <taxon>Gunneridae</taxon>
        <taxon>Pentapetalae</taxon>
        <taxon>rosids</taxon>
        <taxon>fabids</taxon>
        <taxon>Rosales</taxon>
        <taxon>Cannabaceae</taxon>
        <taxon>Cannabis</taxon>
    </lineage>
</organism>
<proteinExistence type="predicted"/>
<dbReference type="Gramene" id="novel_model_7468_5bd9a17a">
    <property type="protein sequence ID" value="cds.novel_model_7468_5bd9a17a"/>
    <property type="gene ID" value="novel_gene_3979_5bd9a17a"/>
</dbReference>
<keyword evidence="2" id="KW-1185">Reference proteome</keyword>
<sequence length="104" mass="12201">MLLFFFTRPSIIPSFPEISFTKHHFSHDTYRILLCRNSNINHSSTFSGRVVINKANKIISFFISLMKKPSKCRAVQNIRHEYSPHLLPLFTPRRKYNGFVIMGD</sequence>
<dbReference type="Proteomes" id="UP000596661">
    <property type="component" value="Unassembled WGS sequence"/>
</dbReference>
<protein>
    <submittedName>
        <fullName evidence="1">Uncharacterized protein</fullName>
    </submittedName>
</protein>
<evidence type="ECO:0000313" key="2">
    <source>
        <dbReference type="Proteomes" id="UP000596661"/>
    </source>
</evidence>
<name>A0A803RBM2_CANSA</name>
<dbReference type="EnsemblPlants" id="novel_model_7468_5bd9a17a">
    <property type="protein sequence ID" value="cds.novel_model_7468_5bd9a17a"/>
    <property type="gene ID" value="novel_gene_3979_5bd9a17a"/>
</dbReference>
<evidence type="ECO:0000313" key="1">
    <source>
        <dbReference type="EnsemblPlants" id="cds.novel_model_7468_5bd9a17a"/>
    </source>
</evidence>
<dbReference type="EMBL" id="UZAU01000836">
    <property type="status" value="NOT_ANNOTATED_CDS"/>
    <property type="molecule type" value="Genomic_DNA"/>
</dbReference>